<name>A0A9D4VWX4_PEA</name>
<keyword evidence="1" id="KW-0472">Membrane</keyword>
<evidence type="ECO:0000313" key="2">
    <source>
        <dbReference type="EMBL" id="KAI5390196.1"/>
    </source>
</evidence>
<keyword evidence="3" id="KW-1185">Reference proteome</keyword>
<reference evidence="2 3" key="1">
    <citation type="journal article" date="2022" name="Nat. Genet.">
        <title>Improved pea reference genome and pan-genome highlight genomic features and evolutionary characteristics.</title>
        <authorList>
            <person name="Yang T."/>
            <person name="Liu R."/>
            <person name="Luo Y."/>
            <person name="Hu S."/>
            <person name="Wang D."/>
            <person name="Wang C."/>
            <person name="Pandey M.K."/>
            <person name="Ge S."/>
            <person name="Xu Q."/>
            <person name="Li N."/>
            <person name="Li G."/>
            <person name="Huang Y."/>
            <person name="Saxena R.K."/>
            <person name="Ji Y."/>
            <person name="Li M."/>
            <person name="Yan X."/>
            <person name="He Y."/>
            <person name="Liu Y."/>
            <person name="Wang X."/>
            <person name="Xiang C."/>
            <person name="Varshney R.K."/>
            <person name="Ding H."/>
            <person name="Gao S."/>
            <person name="Zong X."/>
        </authorList>
    </citation>
    <scope>NUCLEOTIDE SEQUENCE [LARGE SCALE GENOMIC DNA]</scope>
    <source>
        <strain evidence="2 3">cv. Zhongwan 6</strain>
    </source>
</reference>
<gene>
    <name evidence="2" type="ORF">KIW84_075491</name>
</gene>
<organism evidence="2 3">
    <name type="scientific">Pisum sativum</name>
    <name type="common">Garden pea</name>
    <name type="synonym">Lathyrus oleraceus</name>
    <dbReference type="NCBI Taxonomy" id="3888"/>
    <lineage>
        <taxon>Eukaryota</taxon>
        <taxon>Viridiplantae</taxon>
        <taxon>Streptophyta</taxon>
        <taxon>Embryophyta</taxon>
        <taxon>Tracheophyta</taxon>
        <taxon>Spermatophyta</taxon>
        <taxon>Magnoliopsida</taxon>
        <taxon>eudicotyledons</taxon>
        <taxon>Gunneridae</taxon>
        <taxon>Pentapetalae</taxon>
        <taxon>rosids</taxon>
        <taxon>fabids</taxon>
        <taxon>Fabales</taxon>
        <taxon>Fabaceae</taxon>
        <taxon>Papilionoideae</taxon>
        <taxon>50 kb inversion clade</taxon>
        <taxon>NPAAA clade</taxon>
        <taxon>Hologalegina</taxon>
        <taxon>IRL clade</taxon>
        <taxon>Fabeae</taxon>
        <taxon>Lathyrus</taxon>
    </lineage>
</organism>
<dbReference type="EMBL" id="JAMSHJ010000007">
    <property type="protein sequence ID" value="KAI5390196.1"/>
    <property type="molecule type" value="Genomic_DNA"/>
</dbReference>
<feature type="transmembrane region" description="Helical" evidence="1">
    <location>
        <begin position="38"/>
        <end position="55"/>
    </location>
</feature>
<protein>
    <submittedName>
        <fullName evidence="2">Uncharacterized protein</fullName>
    </submittedName>
</protein>
<accession>A0A9D4VWX4</accession>
<sequence length="105" mass="12160">MAHQHLICMQHKWWNKILDIEEAKHQLMFSLPMILTKLLYYSITMVSFMIVGHFGEVELAGATLVYSWFGVTAGAVTVLFNFCIIFFSISIDVDMNNEFLYAFIN</sequence>
<evidence type="ECO:0000313" key="3">
    <source>
        <dbReference type="Proteomes" id="UP001058974"/>
    </source>
</evidence>
<feature type="transmembrane region" description="Helical" evidence="1">
    <location>
        <begin position="67"/>
        <end position="89"/>
    </location>
</feature>
<comment type="caution">
    <text evidence="2">The sequence shown here is derived from an EMBL/GenBank/DDBJ whole genome shotgun (WGS) entry which is preliminary data.</text>
</comment>
<keyword evidence="1" id="KW-1133">Transmembrane helix</keyword>
<evidence type="ECO:0000256" key="1">
    <source>
        <dbReference type="SAM" id="Phobius"/>
    </source>
</evidence>
<proteinExistence type="predicted"/>
<dbReference type="Gramene" id="Psat07G0549100-T2">
    <property type="protein sequence ID" value="KAI5390196.1"/>
    <property type="gene ID" value="KIW84_075491"/>
</dbReference>
<dbReference type="Proteomes" id="UP001058974">
    <property type="component" value="Chromosome 7"/>
</dbReference>
<dbReference type="AlphaFoldDB" id="A0A9D4VWX4"/>
<keyword evidence="1" id="KW-0812">Transmembrane</keyword>